<dbReference type="AlphaFoldDB" id="A0A520KY89"/>
<feature type="domain" description="4Fe-4S ferredoxin-type" evidence="5">
    <location>
        <begin position="49"/>
        <end position="78"/>
    </location>
</feature>
<comment type="caution">
    <text evidence="6">The sequence shown here is derived from an EMBL/GenBank/DDBJ whole genome shotgun (WGS) entry which is preliminary data.</text>
</comment>
<evidence type="ECO:0000313" key="7">
    <source>
        <dbReference type="Proteomes" id="UP000320766"/>
    </source>
</evidence>
<keyword evidence="1" id="KW-0004">4Fe-4S</keyword>
<dbReference type="Pfam" id="PF14697">
    <property type="entry name" value="Fer4_21"/>
    <property type="match status" value="1"/>
</dbReference>
<accession>A0A520KY89</accession>
<protein>
    <submittedName>
        <fullName evidence="6">4Fe-4S dicluster domain-containing protein</fullName>
    </submittedName>
</protein>
<dbReference type="PANTHER" id="PTHR43687:SF1">
    <property type="entry name" value="FERREDOXIN III"/>
    <property type="match status" value="1"/>
</dbReference>
<sequence>MMPEIVIDKEKCTTPFECKKCLQICPQAVFMVLPTGMHTFRENEPEEYKLLAVFRDKCVFCNDCVEVCPVGAIQVKIILGGGE</sequence>
<feature type="domain" description="4Fe-4S ferredoxin-type" evidence="5">
    <location>
        <begin position="3"/>
        <end position="35"/>
    </location>
</feature>
<gene>
    <name evidence="6" type="ORF">EF807_01675</name>
</gene>
<dbReference type="EMBL" id="RXIL01000030">
    <property type="protein sequence ID" value="RZN72266.1"/>
    <property type="molecule type" value="Genomic_DNA"/>
</dbReference>
<name>A0A520KY89_9EURY</name>
<dbReference type="PROSITE" id="PS00198">
    <property type="entry name" value="4FE4S_FER_1"/>
    <property type="match status" value="1"/>
</dbReference>
<dbReference type="PANTHER" id="PTHR43687">
    <property type="entry name" value="ADENYLYLSULFATE REDUCTASE, BETA SUBUNIT"/>
    <property type="match status" value="1"/>
</dbReference>
<dbReference type="InterPro" id="IPR017896">
    <property type="entry name" value="4Fe4S_Fe-S-bd"/>
</dbReference>
<evidence type="ECO:0000256" key="1">
    <source>
        <dbReference type="ARBA" id="ARBA00022485"/>
    </source>
</evidence>
<dbReference type="PROSITE" id="PS51379">
    <property type="entry name" value="4FE4S_FER_2"/>
    <property type="match status" value="2"/>
</dbReference>
<dbReference type="GO" id="GO:0046872">
    <property type="term" value="F:metal ion binding"/>
    <property type="evidence" value="ECO:0007669"/>
    <property type="project" value="UniProtKB-KW"/>
</dbReference>
<organism evidence="6 7">
    <name type="scientific">Candidatus Methanolliviera hydrocarbonicum</name>
    <dbReference type="NCBI Taxonomy" id="2491085"/>
    <lineage>
        <taxon>Archaea</taxon>
        <taxon>Methanobacteriati</taxon>
        <taxon>Methanobacteriota</taxon>
        <taxon>Candidatus Methanoliparia</taxon>
        <taxon>Candidatus Methanoliparales</taxon>
        <taxon>Candidatus Methanollivieraceae</taxon>
        <taxon>Candidatus Methanolliviera</taxon>
    </lineage>
</organism>
<evidence type="ECO:0000256" key="4">
    <source>
        <dbReference type="ARBA" id="ARBA00023014"/>
    </source>
</evidence>
<dbReference type="Proteomes" id="UP000320766">
    <property type="component" value="Unassembled WGS sequence"/>
</dbReference>
<dbReference type="SUPFAM" id="SSF54862">
    <property type="entry name" value="4Fe-4S ferredoxins"/>
    <property type="match status" value="1"/>
</dbReference>
<proteinExistence type="predicted"/>
<dbReference type="GO" id="GO:0016491">
    <property type="term" value="F:oxidoreductase activity"/>
    <property type="evidence" value="ECO:0007669"/>
    <property type="project" value="UniProtKB-ARBA"/>
</dbReference>
<dbReference type="GO" id="GO:0051539">
    <property type="term" value="F:4 iron, 4 sulfur cluster binding"/>
    <property type="evidence" value="ECO:0007669"/>
    <property type="project" value="UniProtKB-KW"/>
</dbReference>
<dbReference type="InterPro" id="IPR017900">
    <property type="entry name" value="4Fe4S_Fe_S_CS"/>
</dbReference>
<evidence type="ECO:0000259" key="5">
    <source>
        <dbReference type="PROSITE" id="PS51379"/>
    </source>
</evidence>
<evidence type="ECO:0000313" key="6">
    <source>
        <dbReference type="EMBL" id="RZN72266.1"/>
    </source>
</evidence>
<keyword evidence="4" id="KW-0411">Iron-sulfur</keyword>
<evidence type="ECO:0000256" key="3">
    <source>
        <dbReference type="ARBA" id="ARBA00023004"/>
    </source>
</evidence>
<keyword evidence="2" id="KW-0479">Metal-binding</keyword>
<keyword evidence="3" id="KW-0408">Iron</keyword>
<reference evidence="6 7" key="1">
    <citation type="journal article" date="2019" name="Nat. Microbiol.">
        <title>Wide diversity of methane and short-chain alkane metabolisms in uncultured archaea.</title>
        <authorList>
            <person name="Borrel G."/>
            <person name="Adam P.S."/>
            <person name="McKay L.J."/>
            <person name="Chen L.X."/>
            <person name="Sierra-Garcia I.N."/>
            <person name="Sieber C.M."/>
            <person name="Letourneur Q."/>
            <person name="Ghozlane A."/>
            <person name="Andersen G.L."/>
            <person name="Li W.J."/>
            <person name="Hallam S.J."/>
            <person name="Muyzer G."/>
            <person name="de Oliveira V.M."/>
            <person name="Inskeep W.P."/>
            <person name="Banfield J.F."/>
            <person name="Gribaldo S."/>
        </authorList>
    </citation>
    <scope>NUCLEOTIDE SEQUENCE [LARGE SCALE GENOMIC DNA]</scope>
    <source>
        <strain evidence="6">NM1b</strain>
    </source>
</reference>
<dbReference type="InterPro" id="IPR050572">
    <property type="entry name" value="Fe-S_Ferredoxin"/>
</dbReference>
<dbReference type="Gene3D" id="3.30.70.20">
    <property type="match status" value="1"/>
</dbReference>
<evidence type="ECO:0000256" key="2">
    <source>
        <dbReference type="ARBA" id="ARBA00022723"/>
    </source>
</evidence>